<feature type="transmembrane region" description="Helical" evidence="1">
    <location>
        <begin position="112"/>
        <end position="130"/>
    </location>
</feature>
<keyword evidence="1" id="KW-0812">Transmembrane</keyword>
<evidence type="ECO:0000313" key="2">
    <source>
        <dbReference type="EMBL" id="AII19506.1"/>
    </source>
</evidence>
<dbReference type="AlphaFoldDB" id="A0A076FME7"/>
<protein>
    <submittedName>
        <fullName evidence="2">M1 killer toxin</fullName>
    </submittedName>
</protein>
<sequence>MTKPTQVLVRSVSILFFITLLHLVVALNDVAGPAETAPVSLLPREAPWYDKIWEVKDWLLQRATDGNWGKSITWGSFVASDAGVVIFGINVCKNCVGERKDDSSTDCGKQTLALLVSIFVAVTSGHHLIWGGNRPVSQSDPNGATVARRDISTVADGDIPLDFSALNDILNEHGISILPANASQYVKRSDTAEHTTSFVVTNNYTSLHTDLIHHGNGTYTTFTTPHIPAVAKRYVYPMCEHGIKASYCMALNDAMVSANGNLYGLAEKLFSEDEGQWETNYYKLYWSTGQWIMSMKFIEESIDNANNDFEGCDTGH</sequence>
<feature type="transmembrane region" description="Helical" evidence="1">
    <location>
        <begin position="7"/>
        <end position="27"/>
    </location>
</feature>
<name>A0A076FME7_SACPA</name>
<feature type="transmembrane region" description="Helical" evidence="1">
    <location>
        <begin position="72"/>
        <end position="92"/>
    </location>
</feature>
<proteinExistence type="evidence at transcript level"/>
<reference evidence="2" key="1">
    <citation type="submission" date="2014-05" db="EMBL/GenBank/DDBJ databases">
        <authorList>
            <person name="Wicklow D.T."/>
        </authorList>
    </citation>
    <scope>NUCLEOTIDE SEQUENCE</scope>
    <source>
        <strain evidence="2">Q74.4</strain>
    </source>
</reference>
<organism evidence="2">
    <name type="scientific">Saccharomyces paradoxus</name>
    <name type="common">Yeast</name>
    <name type="synonym">Saccharomyces douglasii</name>
    <dbReference type="NCBI Taxonomy" id="27291"/>
    <lineage>
        <taxon>Eukaryota</taxon>
        <taxon>Fungi</taxon>
        <taxon>Dikarya</taxon>
        <taxon>Ascomycota</taxon>
        <taxon>Saccharomycotina</taxon>
        <taxon>Saccharomycetes</taxon>
        <taxon>Saccharomycetales</taxon>
        <taxon>Saccharomycetaceae</taxon>
        <taxon>Saccharomyces</taxon>
    </lineage>
</organism>
<accession>A0A076FME7</accession>
<dbReference type="EMBL" id="KJ796681">
    <property type="protein sequence ID" value="AII19506.1"/>
    <property type="molecule type" value="mRNA"/>
</dbReference>
<evidence type="ECO:0000256" key="1">
    <source>
        <dbReference type="SAM" id="Phobius"/>
    </source>
</evidence>
<keyword evidence="1" id="KW-1133">Transmembrane helix</keyword>
<reference evidence="2" key="2">
    <citation type="journal article" date="2015" name="Mol. Ecol.">
        <title>A population study of killer viruses reveals different evolutionary histories of two closely related Saccharomyces sensu stricto yeasts.</title>
        <authorList>
            <person name="Chang S.L."/>
            <person name="Leu J.Y."/>
            <person name="Chang T.H."/>
        </authorList>
    </citation>
    <scope>NUCLEOTIDE SEQUENCE</scope>
    <source>
        <strain evidence="2">Q74.4</strain>
    </source>
</reference>
<keyword evidence="1" id="KW-0472">Membrane</keyword>